<feature type="domain" description="Peptidase C1A papain C-terminal" evidence="1">
    <location>
        <begin position="44"/>
        <end position="88"/>
    </location>
</feature>
<evidence type="ECO:0000313" key="2">
    <source>
        <dbReference type="Proteomes" id="UP000887575"/>
    </source>
</evidence>
<organism evidence="2 3">
    <name type="scientific">Mesorhabditis belari</name>
    <dbReference type="NCBI Taxonomy" id="2138241"/>
    <lineage>
        <taxon>Eukaryota</taxon>
        <taxon>Metazoa</taxon>
        <taxon>Ecdysozoa</taxon>
        <taxon>Nematoda</taxon>
        <taxon>Chromadorea</taxon>
        <taxon>Rhabditida</taxon>
        <taxon>Rhabditina</taxon>
        <taxon>Rhabditomorpha</taxon>
        <taxon>Rhabditoidea</taxon>
        <taxon>Rhabditidae</taxon>
        <taxon>Mesorhabditinae</taxon>
        <taxon>Mesorhabditis</taxon>
    </lineage>
</organism>
<protein>
    <recommendedName>
        <fullName evidence="1">Peptidase C1A papain C-terminal domain-containing protein</fullName>
    </recommendedName>
</protein>
<keyword evidence="2" id="KW-1185">Reference proteome</keyword>
<dbReference type="InterPro" id="IPR000668">
    <property type="entry name" value="Peptidase_C1A_C"/>
</dbReference>
<dbReference type="GO" id="GO:0008234">
    <property type="term" value="F:cysteine-type peptidase activity"/>
    <property type="evidence" value="ECO:0007669"/>
    <property type="project" value="InterPro"/>
</dbReference>
<evidence type="ECO:0000313" key="3">
    <source>
        <dbReference type="WBParaSite" id="MBELARI_LOCUS3592"/>
    </source>
</evidence>
<accession>A0AAF3FAG1</accession>
<evidence type="ECO:0000259" key="1">
    <source>
        <dbReference type="Pfam" id="PF00112"/>
    </source>
</evidence>
<dbReference type="Proteomes" id="UP000887575">
    <property type="component" value="Unassembled WGS sequence"/>
</dbReference>
<dbReference type="InterPro" id="IPR038765">
    <property type="entry name" value="Papain-like_cys_pep_sf"/>
</dbReference>
<dbReference type="Gene3D" id="3.90.70.10">
    <property type="entry name" value="Cysteine proteinases"/>
    <property type="match status" value="1"/>
</dbReference>
<dbReference type="AlphaFoldDB" id="A0AAF3FAG1"/>
<sequence>MWQLLDFRDGGEHPNQFTQSRRCNWCGLIKYSLSEHGVELTVSTIKRGCNGGYRPYAFKENGLVEEKAYPYTGKDGRNDCKLATNGNGWVLRSGSALMTTIFSRKTKTPSLIGLPPGPASFGMSVTKASLLLSIWNLPPTNRGVLGKYQWISAVTIIGLR</sequence>
<name>A0AAF3FAG1_9BILA</name>
<dbReference type="WBParaSite" id="MBELARI_LOCUS3592">
    <property type="protein sequence ID" value="MBELARI_LOCUS3592"/>
    <property type="gene ID" value="MBELARI_LOCUS3592"/>
</dbReference>
<reference evidence="3" key="1">
    <citation type="submission" date="2024-02" db="UniProtKB">
        <authorList>
            <consortium name="WormBaseParasite"/>
        </authorList>
    </citation>
    <scope>IDENTIFICATION</scope>
</reference>
<dbReference type="Pfam" id="PF00112">
    <property type="entry name" value="Peptidase_C1"/>
    <property type="match status" value="1"/>
</dbReference>
<dbReference type="SUPFAM" id="SSF54001">
    <property type="entry name" value="Cysteine proteinases"/>
    <property type="match status" value="1"/>
</dbReference>
<proteinExistence type="predicted"/>
<dbReference type="GO" id="GO:0006508">
    <property type="term" value="P:proteolysis"/>
    <property type="evidence" value="ECO:0007669"/>
    <property type="project" value="InterPro"/>
</dbReference>